<dbReference type="RefSeq" id="WP_219542786.1">
    <property type="nucleotide sequence ID" value="NZ_BAABFD010000004.1"/>
</dbReference>
<dbReference type="CDD" id="cd16936">
    <property type="entry name" value="HATPase_RsbW-like"/>
    <property type="match status" value="1"/>
</dbReference>
<dbReference type="InterPro" id="IPR050267">
    <property type="entry name" value="Anti-sigma-factor_SerPK"/>
</dbReference>
<gene>
    <name evidence="2" type="ORF">OUY24_09995</name>
</gene>
<keyword evidence="3" id="KW-1185">Reference proteome</keyword>
<feature type="domain" description="Histidine kinase/HSP90-like ATPase" evidence="1">
    <location>
        <begin position="9"/>
        <end position="124"/>
    </location>
</feature>
<sequence length="157" mass="16922">MRTLLAQPFTVEEVAELRHAVARHATGCGLVSPRLDDFVLAVHESVINAVAHAGGSGHVTLWTVDGLLRAETVDRGSGIPRGRLNGHSLPGDSAFDGRGLYLIRRLSDGVMFSTGPQGTRVEITMRLPENRGRRLSPMRRVRVAVTGLGRHPGTFVA</sequence>
<protein>
    <submittedName>
        <fullName evidence="2">ATP-binding protein</fullName>
    </submittedName>
</protein>
<organism evidence="2 3">
    <name type="scientific">Nonomuraea ferruginea</name>
    <dbReference type="NCBI Taxonomy" id="46174"/>
    <lineage>
        <taxon>Bacteria</taxon>
        <taxon>Bacillati</taxon>
        <taxon>Actinomycetota</taxon>
        <taxon>Actinomycetes</taxon>
        <taxon>Streptosporangiales</taxon>
        <taxon>Streptosporangiaceae</taxon>
        <taxon>Nonomuraea</taxon>
    </lineage>
</organism>
<comment type="caution">
    <text evidence="2">The sequence shown here is derived from an EMBL/GenBank/DDBJ whole genome shotgun (WGS) entry which is preliminary data.</text>
</comment>
<accession>A0ABT4SUV5</accession>
<evidence type="ECO:0000259" key="1">
    <source>
        <dbReference type="Pfam" id="PF13581"/>
    </source>
</evidence>
<proteinExistence type="predicted"/>
<keyword evidence="2" id="KW-0547">Nucleotide-binding</keyword>
<evidence type="ECO:0000313" key="3">
    <source>
        <dbReference type="Proteomes" id="UP001212498"/>
    </source>
</evidence>
<dbReference type="GO" id="GO:0005524">
    <property type="term" value="F:ATP binding"/>
    <property type="evidence" value="ECO:0007669"/>
    <property type="project" value="UniProtKB-KW"/>
</dbReference>
<name>A0ABT4SUV5_9ACTN</name>
<reference evidence="2 3" key="1">
    <citation type="submission" date="2022-11" db="EMBL/GenBank/DDBJ databases">
        <title>Nonomuraea corallina sp. nov., a new species of the genus Nonomuraea isolated from sea side sediment in Thai sea.</title>
        <authorList>
            <person name="Ngamcharungchit C."/>
            <person name="Matsumoto A."/>
            <person name="Suriyachadkun C."/>
            <person name="Panbangred W."/>
            <person name="Inahashi Y."/>
            <person name="Intra B."/>
        </authorList>
    </citation>
    <scope>NUCLEOTIDE SEQUENCE [LARGE SCALE GENOMIC DNA]</scope>
    <source>
        <strain evidence="2 3">DSM 43553</strain>
    </source>
</reference>
<dbReference type="PANTHER" id="PTHR35526:SF3">
    <property type="entry name" value="ANTI-SIGMA-F FACTOR RSBW"/>
    <property type="match status" value="1"/>
</dbReference>
<dbReference type="EMBL" id="JAPNUD010000018">
    <property type="protein sequence ID" value="MDA0640949.1"/>
    <property type="molecule type" value="Genomic_DNA"/>
</dbReference>
<dbReference type="PANTHER" id="PTHR35526">
    <property type="entry name" value="ANTI-SIGMA-F FACTOR RSBW-RELATED"/>
    <property type="match status" value="1"/>
</dbReference>
<dbReference type="Proteomes" id="UP001212498">
    <property type="component" value="Unassembled WGS sequence"/>
</dbReference>
<dbReference type="Pfam" id="PF13581">
    <property type="entry name" value="HATPase_c_2"/>
    <property type="match status" value="1"/>
</dbReference>
<dbReference type="InterPro" id="IPR003594">
    <property type="entry name" value="HATPase_dom"/>
</dbReference>
<evidence type="ECO:0000313" key="2">
    <source>
        <dbReference type="EMBL" id="MDA0640949.1"/>
    </source>
</evidence>
<keyword evidence="2" id="KW-0067">ATP-binding</keyword>